<feature type="domain" description="Mga helix-turn-helix" evidence="3">
    <location>
        <begin position="81"/>
        <end position="159"/>
    </location>
</feature>
<accession>A0A653MXK3</accession>
<proteinExistence type="predicted"/>
<dbReference type="EMBL" id="CABWLH010000008">
    <property type="protein sequence ID" value="VXB09903.1"/>
    <property type="molecule type" value="Genomic_DNA"/>
</dbReference>
<evidence type="ECO:0000256" key="2">
    <source>
        <dbReference type="ARBA" id="ARBA00023163"/>
    </source>
</evidence>
<dbReference type="PANTHER" id="PTHR30185:SF18">
    <property type="entry name" value="TRANSCRIPTIONAL REGULATOR MTLR"/>
    <property type="match status" value="1"/>
</dbReference>
<evidence type="ECO:0000313" key="5">
    <source>
        <dbReference type="Proteomes" id="UP000433089"/>
    </source>
</evidence>
<protein>
    <submittedName>
        <fullName evidence="4">Transcriptional regulator</fullName>
    </submittedName>
</protein>
<dbReference type="InterPro" id="IPR036388">
    <property type="entry name" value="WH-like_DNA-bd_sf"/>
</dbReference>
<dbReference type="InterPro" id="IPR007737">
    <property type="entry name" value="Mga_HTH"/>
</dbReference>
<gene>
    <name evidence="4" type="ORF">BACI348_30234</name>
</gene>
<keyword evidence="1" id="KW-0805">Transcription regulation</keyword>
<evidence type="ECO:0000256" key="1">
    <source>
        <dbReference type="ARBA" id="ARBA00023015"/>
    </source>
</evidence>
<evidence type="ECO:0000313" key="4">
    <source>
        <dbReference type="EMBL" id="VXB09903.1"/>
    </source>
</evidence>
<keyword evidence="2" id="KW-0804">Transcription</keyword>
<dbReference type="PANTHER" id="PTHR30185">
    <property type="entry name" value="CRYPTIC BETA-GLUCOSIDE BGL OPERON ANTITERMINATOR"/>
    <property type="match status" value="1"/>
</dbReference>
<dbReference type="Pfam" id="PF05043">
    <property type="entry name" value="Mga"/>
    <property type="match status" value="1"/>
</dbReference>
<sequence length="502" mass="59424">MELIDNKSKRWINILKLLVSKNKWWSLQEISNEHIGSVRAIQSDIEQMKSFQTENGEPLIHIKPRQGISICNTQTIRVDYYIKEILKDTIEIRLIDGIFFEENRSFYEWMDTLNISRSTLYNTIHKINSILTSYDIELRPDSMQFHGNEKEIRQFFVEFLFEVYGSRLWPFDDIQKQDAVHLLQELFQVLEVNVPDVAIDKYCLWLGVSIHRMRKGFTISRKYTYSMTEEKQTSTAKGIYDQIRRWEEHICRMAKDVFDVTLDHHEFVFLLLIEPAIGHFKSIETVEEKLTFFQSHTPRLYDAIHSFITQLESIFHQEIANRKVMTLVLLQYYVYSNEITVRDGFLFKKKSSYLSEVKKQFPYFYSRISHIIQELKTDDILASFVKNERELIRIITSSWRGLVHLEMERRNVLNIFVISTLGYYHSLFIADLIKLSVPPLIHIFTSPENTLNDVTMDQLGVDMIVTDTELPLQFGRSTLLISSFPTKKELDNLHRRLVDMTN</sequence>
<dbReference type="AlphaFoldDB" id="A0A653MXK3"/>
<evidence type="ECO:0000259" key="3">
    <source>
        <dbReference type="Pfam" id="PF05043"/>
    </source>
</evidence>
<reference evidence="4 5" key="1">
    <citation type="submission" date="2019-10" db="EMBL/GenBank/DDBJ databases">
        <authorList>
            <person name="Karimi E."/>
        </authorList>
    </citation>
    <scope>NUCLEOTIDE SEQUENCE [LARGE SCALE GENOMIC DNA]</scope>
    <source>
        <strain evidence="4">Bacillus sp. 348</strain>
    </source>
</reference>
<dbReference type="Proteomes" id="UP000433089">
    <property type="component" value="Unassembled WGS sequence"/>
</dbReference>
<organism evidence="4 5">
    <name type="scientific">Bacillus altitudinis</name>
    <dbReference type="NCBI Taxonomy" id="293387"/>
    <lineage>
        <taxon>Bacteria</taxon>
        <taxon>Bacillati</taxon>
        <taxon>Bacillota</taxon>
        <taxon>Bacilli</taxon>
        <taxon>Bacillales</taxon>
        <taxon>Bacillaceae</taxon>
        <taxon>Bacillus</taxon>
    </lineage>
</organism>
<dbReference type="RefSeq" id="WP_056408483.1">
    <property type="nucleotide sequence ID" value="NZ_CP063360.1"/>
</dbReference>
<name>A0A653MXK3_BACAB</name>
<dbReference type="Gene3D" id="1.10.10.10">
    <property type="entry name" value="Winged helix-like DNA-binding domain superfamily/Winged helix DNA-binding domain"/>
    <property type="match status" value="1"/>
</dbReference>
<dbReference type="InterPro" id="IPR050661">
    <property type="entry name" value="BglG_antiterminators"/>
</dbReference>